<dbReference type="EMBL" id="BAAAVS010000054">
    <property type="protein sequence ID" value="GAA3045297.1"/>
    <property type="molecule type" value="Genomic_DNA"/>
</dbReference>
<keyword evidence="1" id="KW-0472">Membrane</keyword>
<feature type="transmembrane region" description="Helical" evidence="1">
    <location>
        <begin position="39"/>
        <end position="56"/>
    </location>
</feature>
<feature type="transmembrane region" description="Helical" evidence="1">
    <location>
        <begin position="95"/>
        <end position="120"/>
    </location>
</feature>
<proteinExistence type="predicted"/>
<feature type="transmembrane region" description="Helical" evidence="1">
    <location>
        <begin position="63"/>
        <end position="83"/>
    </location>
</feature>
<gene>
    <name evidence="2" type="ORF">GCM10010528_25730</name>
</gene>
<keyword evidence="1" id="KW-1133">Transmembrane helix</keyword>
<protein>
    <submittedName>
        <fullName evidence="2">Uncharacterized protein</fullName>
    </submittedName>
</protein>
<reference evidence="3" key="1">
    <citation type="journal article" date="2019" name="Int. J. Syst. Evol. Microbiol.">
        <title>The Global Catalogue of Microorganisms (GCM) 10K type strain sequencing project: providing services to taxonomists for standard genome sequencing and annotation.</title>
        <authorList>
            <consortium name="The Broad Institute Genomics Platform"/>
            <consortium name="The Broad Institute Genome Sequencing Center for Infectious Disease"/>
            <person name="Wu L."/>
            <person name="Ma J."/>
        </authorList>
    </citation>
    <scope>NUCLEOTIDE SEQUENCE [LARGE SCALE GENOMIC DNA]</scope>
    <source>
        <strain evidence="3">JCM 14234</strain>
    </source>
</reference>
<comment type="caution">
    <text evidence="2">The sequence shown here is derived from an EMBL/GenBank/DDBJ whole genome shotgun (WGS) entry which is preliminary data.</text>
</comment>
<evidence type="ECO:0000256" key="1">
    <source>
        <dbReference type="SAM" id="Phobius"/>
    </source>
</evidence>
<name>A0ABP6LM71_9ACTN</name>
<dbReference type="RefSeq" id="WP_290714069.1">
    <property type="nucleotide sequence ID" value="NZ_BAAAVS010000054.1"/>
</dbReference>
<accession>A0ABP6LM71</accession>
<sequence length="171" mass="17363">MDASIPIVGRVRGAAAGTLCAGAALPAHSLGGGELPSSGTLIVLAAFGATIGAVVARSSGRLPGLIAALWVGQLVGHLLLGAMAGHGTPWSTAMLASHTVAAVVVGVCLWFGEHLVALLASSVRRWLVRTSPHAPAEQRITPRIWSDSADHPQFLIGSRAPTRGPPVALAR</sequence>
<keyword evidence="3" id="KW-1185">Reference proteome</keyword>
<evidence type="ECO:0000313" key="3">
    <source>
        <dbReference type="Proteomes" id="UP001501035"/>
    </source>
</evidence>
<organism evidence="2 3">
    <name type="scientific">Gordonia defluvii</name>
    <dbReference type="NCBI Taxonomy" id="283718"/>
    <lineage>
        <taxon>Bacteria</taxon>
        <taxon>Bacillati</taxon>
        <taxon>Actinomycetota</taxon>
        <taxon>Actinomycetes</taxon>
        <taxon>Mycobacteriales</taxon>
        <taxon>Gordoniaceae</taxon>
        <taxon>Gordonia</taxon>
    </lineage>
</organism>
<keyword evidence="1" id="KW-0812">Transmembrane</keyword>
<evidence type="ECO:0000313" key="2">
    <source>
        <dbReference type="EMBL" id="GAA3045297.1"/>
    </source>
</evidence>
<dbReference type="Proteomes" id="UP001501035">
    <property type="component" value="Unassembled WGS sequence"/>
</dbReference>